<evidence type="ECO:0000259" key="10">
    <source>
        <dbReference type="PROSITE" id="PS52019"/>
    </source>
</evidence>
<dbReference type="GO" id="GO:0031177">
    <property type="term" value="F:phosphopantetheine binding"/>
    <property type="evidence" value="ECO:0007669"/>
    <property type="project" value="InterPro"/>
</dbReference>
<dbReference type="InterPro" id="IPR014030">
    <property type="entry name" value="Ketoacyl_synth_N"/>
</dbReference>
<dbReference type="SMART" id="SM00827">
    <property type="entry name" value="PKS_AT"/>
    <property type="match status" value="1"/>
</dbReference>
<dbReference type="Pfam" id="PF16197">
    <property type="entry name" value="KAsynt_C_assoc"/>
    <property type="match status" value="1"/>
</dbReference>
<dbReference type="CDD" id="cd00833">
    <property type="entry name" value="PKS"/>
    <property type="match status" value="1"/>
</dbReference>
<evidence type="ECO:0000256" key="5">
    <source>
        <dbReference type="ARBA" id="ARBA00038879"/>
    </source>
</evidence>
<dbReference type="GO" id="GO:0006633">
    <property type="term" value="P:fatty acid biosynthetic process"/>
    <property type="evidence" value="ECO:0007669"/>
    <property type="project" value="InterPro"/>
</dbReference>
<dbReference type="PANTHER" id="PTHR43775">
    <property type="entry name" value="FATTY ACID SYNTHASE"/>
    <property type="match status" value="1"/>
</dbReference>
<dbReference type="InterPro" id="IPR014043">
    <property type="entry name" value="Acyl_transferase_dom"/>
</dbReference>
<dbReference type="InterPro" id="IPR001227">
    <property type="entry name" value="Ac_transferase_dom_sf"/>
</dbReference>
<keyword evidence="3" id="KW-0808">Transferase</keyword>
<evidence type="ECO:0000256" key="4">
    <source>
        <dbReference type="ARBA" id="ARBA00023268"/>
    </source>
</evidence>
<dbReference type="STRING" id="50376.A0A517LM34"/>
<feature type="active site" description="Proton donor; for dehydratase activity" evidence="6">
    <location>
        <position position="1186"/>
    </location>
</feature>
<dbReference type="Pfam" id="PF00698">
    <property type="entry name" value="Acyl_transf_1"/>
    <property type="match status" value="1"/>
</dbReference>
<dbReference type="Gene3D" id="3.40.47.10">
    <property type="match status" value="1"/>
</dbReference>
<dbReference type="SMART" id="SM00823">
    <property type="entry name" value="PKS_PP"/>
    <property type="match status" value="1"/>
</dbReference>
<evidence type="ECO:0000256" key="7">
    <source>
        <dbReference type="SAM" id="MobiDB-lite"/>
    </source>
</evidence>
<feature type="active site" description="Proton acceptor; for dehydratase activity" evidence="6">
    <location>
        <position position="1014"/>
    </location>
</feature>
<dbReference type="SMART" id="SM00822">
    <property type="entry name" value="PKS_KR"/>
    <property type="match status" value="1"/>
</dbReference>
<dbReference type="InterPro" id="IPR057326">
    <property type="entry name" value="KR_dom"/>
</dbReference>
<dbReference type="SUPFAM" id="SSF52151">
    <property type="entry name" value="FabD/lysophospholipase-like"/>
    <property type="match status" value="1"/>
</dbReference>
<dbReference type="SUPFAM" id="SSF55048">
    <property type="entry name" value="Probable ACP-binding domain of malonyl-CoA ACP transacylase"/>
    <property type="match status" value="1"/>
</dbReference>
<dbReference type="Gene3D" id="3.10.129.110">
    <property type="entry name" value="Polyketide synthase dehydratase"/>
    <property type="match status" value="1"/>
</dbReference>
<dbReference type="InterPro" id="IPR013968">
    <property type="entry name" value="PKS_KR"/>
</dbReference>
<sequence length="1851" mass="200574">MYKEAQGAPNSLPDISFHPPSNSQIEYSQAHYLRASKDPRGVSTLLLGFVDLGLALVMAPFLDDDDDSSISLDSLPSSSDVTSHGAMNQLEDIAVVGMACRLPGGNDSPEKLWKFILEKQVASGEIPPLRWESYYRRDPRNAKILADTTSRGYFVHNIQDFDNMFFGISPKEAILMDPQQRISMEVTWEALESAGIPPQSLAGTNTAVFMGVNSDDYAKLVLEDLPGIEAWMGIGNAACGIPNRISYLLDLRGPSTAVDAACASSLVAIHHGRQALLIGESDIAIVGGVNAICGPGMIAVLDKAGAISKDGMCRSFDNESNGYGRGEGAAIIVLKRLSDAQRNDDRILAVLKSSAVGQDGRTNGIMAPNGEAQIEVARTALGAIDPASIQYVEAHATSTPVGDPVECNAMAQVYGANRANEQPCFIGSVKANVGHLEAGAGGVGFMKAVLALEHRVIPPQANLKTLNQKIDWETGGIRVPLERTNWPKSTTPSRSAVSSYGYGGSVSHAILEAAPPKRPIKTFYLSDESYGLLLLTAPQEKRLVADAATFASWLNERLDRGISSVAHTLAVRRGHHDYRAAFVVANCEEAIDLTRKFASASSHPNIVSGRIMDKKSQKGAVWLFSGHGAHWSGMAQDLIKQDLVFRRAIEVLEPIFEREAGFRVIQAIENAEYDTSDRVQILTFAIQVALATTLKAKGAKPSSVIGHSVGEIAAAVVSGAISADDGALIVARRAVLYRQVMGKGAMAMVSMPFDEATYMLSERQDIAPAIESSPSSCVVSGTPSAIDGFSRVCEMRGVKVLRVNSDVAFHSPLLKPLAQSLFASLDKDLEPCEPEIPLYSTATRDPRSQSARDAIYWVRNMLEPVLLNSAIEAATEDGYRVFIEISTHPVISHSVNETLMNLEIDDFAIIPTLLRNKPAQPLLKKALASMWCKGIDIEWRKLFAGSSWAEDVPRTQWRHQSFWRRVGNAPFGSTSVHDPLTHTLIGQALAVSGEDITAFTSKLDDASRPFPGRHPLHGTEIVPAAVLFNTFLHATEHTELANVNLRVPVAISAPRDIQIVVQPNSVRLLSRLIKEQADSTSRLEGSWMTHTTAEIIGSTIRADSMRSIAEPLDVPAIQTRIGSILKKTFSIDYLARVGVSDMGFPWVVTQHFGNASEMIARVEVLPDINEETRLPWAAASWAPIFDAATSIGSTIFYDDPRLRMPAHVESVTVTKGAVPPKIGYIYVQNRSENSTPISDVTISNEGGQILAIFRKMRFSEIEGTPGAKEGDNSQLVHQLAWVPAKLSEKPTSLNQIVLVGGSSSMVDSYIKELGTRRIETSHFETTEKFREALISRAEELSIFYLARRAAEDVDIFQAANHSCIELLDIVKHVLNNGLKARVFVISQAALTAEDRTALSLASLKGLSRIIAAEHSEIWGALIDCDSPAFPYQTVRYVQNVDVVKIEDSVPKVSRLRKLSRDVCRPEEAKAMAPCTGGTYVISGGLGALGLEVAAFLVERGARRLVLLSRRALPPRRDWSAAGGAMREVFEKIQSFENTGATIYSIPIDISSRDASAVLSAKLESLSLPPVRGVIHAAGIVEDELVLSTTPEAFQRVLAPKIAGALTLDAVFPVSSNLDFFILFSSCGQFFGFPGQASYAAGNAFLDSLAEHRRQLGDNARALQWTSWRGMGMAGGAAAEFIESELEAKGITSVSKEEAFRAWDEIAKFDVAHGVVLKTRVLDADEVLPMDILEEVAVRRPSTTTTSQTSPAIVGSEGVPKASAEMLPRPGVERTDYLASTLTSCVASVLDMDIADVDARTALPDMGMDSVLTVVLRRQMQARLKVKVPPTLIWGHPTIEHLVKWYEGQLGA</sequence>
<evidence type="ECO:0000256" key="3">
    <source>
        <dbReference type="ARBA" id="ARBA00022679"/>
    </source>
</evidence>
<dbReference type="InterPro" id="IPR042104">
    <property type="entry name" value="PKS_dehydratase_sf"/>
</dbReference>
<feature type="domain" description="Carrier" evidence="8">
    <location>
        <begin position="1772"/>
        <end position="1849"/>
    </location>
</feature>
<dbReference type="InterPro" id="IPR014031">
    <property type="entry name" value="Ketoacyl_synth_C"/>
</dbReference>
<dbReference type="InterPro" id="IPR036736">
    <property type="entry name" value="ACP-like_sf"/>
</dbReference>
<dbReference type="PROSITE" id="PS52004">
    <property type="entry name" value="KS3_2"/>
    <property type="match status" value="1"/>
</dbReference>
<dbReference type="CDD" id="cd05274">
    <property type="entry name" value="KR_FAS_SDR_x"/>
    <property type="match status" value="1"/>
</dbReference>
<dbReference type="PROSITE" id="PS50075">
    <property type="entry name" value="CARRIER"/>
    <property type="match status" value="1"/>
</dbReference>
<evidence type="ECO:0000259" key="9">
    <source>
        <dbReference type="PROSITE" id="PS52004"/>
    </source>
</evidence>
<dbReference type="PROSITE" id="PS00606">
    <property type="entry name" value="KS3_1"/>
    <property type="match status" value="1"/>
</dbReference>
<dbReference type="InterPro" id="IPR032821">
    <property type="entry name" value="PKS_assoc"/>
</dbReference>
<dbReference type="InterPro" id="IPR016039">
    <property type="entry name" value="Thiolase-like"/>
</dbReference>
<organism evidence="11 12">
    <name type="scientific">Venturia effusa</name>
    <dbReference type="NCBI Taxonomy" id="50376"/>
    <lineage>
        <taxon>Eukaryota</taxon>
        <taxon>Fungi</taxon>
        <taxon>Dikarya</taxon>
        <taxon>Ascomycota</taxon>
        <taxon>Pezizomycotina</taxon>
        <taxon>Dothideomycetes</taxon>
        <taxon>Pleosporomycetidae</taxon>
        <taxon>Venturiales</taxon>
        <taxon>Venturiaceae</taxon>
        <taxon>Venturia</taxon>
    </lineage>
</organism>
<name>A0A517LM34_9PEZI</name>
<evidence type="ECO:0000256" key="2">
    <source>
        <dbReference type="ARBA" id="ARBA00022553"/>
    </source>
</evidence>
<dbReference type="InterPro" id="IPR020806">
    <property type="entry name" value="PKS_PP-bd"/>
</dbReference>
<evidence type="ECO:0000256" key="6">
    <source>
        <dbReference type="PROSITE-ProRule" id="PRU01363"/>
    </source>
</evidence>
<gene>
    <name evidence="11" type="ORF">FKW77_000681</name>
</gene>
<feature type="region of interest" description="C-terminal hotdog fold" evidence="6">
    <location>
        <begin position="1122"/>
        <end position="1267"/>
    </location>
</feature>
<dbReference type="InterPro" id="IPR018201">
    <property type="entry name" value="Ketoacyl_synth_AS"/>
</dbReference>
<keyword evidence="12" id="KW-1185">Reference proteome</keyword>
<dbReference type="SUPFAM" id="SSF47336">
    <property type="entry name" value="ACP-like"/>
    <property type="match status" value="1"/>
</dbReference>
<dbReference type="InterPro" id="IPR049900">
    <property type="entry name" value="PKS_mFAS_DH"/>
</dbReference>
<dbReference type="GO" id="GO:0050641">
    <property type="term" value="F:6-methylsalicylic acid synthase activity"/>
    <property type="evidence" value="ECO:0007669"/>
    <property type="project" value="UniProtKB-EC"/>
</dbReference>
<feature type="domain" description="Ketosynthase family 3 (KS3)" evidence="9">
    <location>
        <begin position="90"/>
        <end position="513"/>
    </location>
</feature>
<protein>
    <recommendedName>
        <fullName evidence="5">6-methylsalicylic acid synthase</fullName>
        <ecNumber evidence="5">2.3.1.165</ecNumber>
    </recommendedName>
</protein>
<dbReference type="GO" id="GO:0004315">
    <property type="term" value="F:3-oxoacyl-[acyl-carrier-protein] synthase activity"/>
    <property type="evidence" value="ECO:0007669"/>
    <property type="project" value="InterPro"/>
</dbReference>
<evidence type="ECO:0000313" key="12">
    <source>
        <dbReference type="Proteomes" id="UP000316270"/>
    </source>
</evidence>
<feature type="domain" description="PKS/mFAS DH" evidence="10">
    <location>
        <begin position="982"/>
        <end position="1267"/>
    </location>
</feature>
<feature type="region of interest" description="Disordered" evidence="7">
    <location>
        <begin position="1"/>
        <end position="20"/>
    </location>
</feature>
<dbReference type="SMART" id="SM01294">
    <property type="entry name" value="PKS_PP_betabranch"/>
    <property type="match status" value="1"/>
</dbReference>
<dbReference type="GO" id="GO:0044550">
    <property type="term" value="P:secondary metabolite biosynthetic process"/>
    <property type="evidence" value="ECO:0007669"/>
    <property type="project" value="TreeGrafter"/>
</dbReference>
<evidence type="ECO:0000256" key="1">
    <source>
        <dbReference type="ARBA" id="ARBA00022450"/>
    </source>
</evidence>
<dbReference type="EMBL" id="CP042200">
    <property type="protein sequence ID" value="QDS76697.1"/>
    <property type="molecule type" value="Genomic_DNA"/>
</dbReference>
<feature type="region of interest" description="N-terminal hotdog fold" evidence="6">
    <location>
        <begin position="982"/>
        <end position="1102"/>
    </location>
</feature>
<dbReference type="InterPro" id="IPR020841">
    <property type="entry name" value="PKS_Beta-ketoAc_synthase_dom"/>
</dbReference>
<dbReference type="Pfam" id="PF08659">
    <property type="entry name" value="KR"/>
    <property type="match status" value="1"/>
</dbReference>
<accession>A0A517LM34</accession>
<dbReference type="PANTHER" id="PTHR43775:SF22">
    <property type="entry name" value="SYNTHASE, PUTATIVE (JCVI)-RELATED"/>
    <property type="match status" value="1"/>
</dbReference>
<dbReference type="Gene3D" id="3.40.366.10">
    <property type="entry name" value="Malonyl-Coenzyme A Acyl Carrier Protein, domain 2"/>
    <property type="match status" value="1"/>
</dbReference>
<proteinExistence type="predicted"/>
<dbReference type="SUPFAM" id="SSF53901">
    <property type="entry name" value="Thiolase-like"/>
    <property type="match status" value="1"/>
</dbReference>
<dbReference type="Pfam" id="PF00109">
    <property type="entry name" value="ketoacyl-synt"/>
    <property type="match status" value="1"/>
</dbReference>
<dbReference type="Pfam" id="PF00550">
    <property type="entry name" value="PP-binding"/>
    <property type="match status" value="1"/>
</dbReference>
<dbReference type="SUPFAM" id="SSF51735">
    <property type="entry name" value="NAD(P)-binding Rossmann-fold domains"/>
    <property type="match status" value="2"/>
</dbReference>
<dbReference type="InterPro" id="IPR009081">
    <property type="entry name" value="PP-bd_ACP"/>
</dbReference>
<keyword evidence="2" id="KW-0597">Phosphoprotein</keyword>
<keyword evidence="1" id="KW-0596">Phosphopantetheine</keyword>
<dbReference type="InterPro" id="IPR036291">
    <property type="entry name" value="NAD(P)-bd_dom_sf"/>
</dbReference>
<dbReference type="GO" id="GO:0004312">
    <property type="term" value="F:fatty acid synthase activity"/>
    <property type="evidence" value="ECO:0007669"/>
    <property type="project" value="TreeGrafter"/>
</dbReference>
<evidence type="ECO:0000259" key="8">
    <source>
        <dbReference type="PROSITE" id="PS50075"/>
    </source>
</evidence>
<dbReference type="Gene3D" id="3.40.50.720">
    <property type="entry name" value="NAD(P)-binding Rossmann-like Domain"/>
    <property type="match status" value="1"/>
</dbReference>
<dbReference type="PROSITE" id="PS52019">
    <property type="entry name" value="PKS_MFAS_DH"/>
    <property type="match status" value="1"/>
</dbReference>
<dbReference type="Gene3D" id="3.30.70.3290">
    <property type="match status" value="1"/>
</dbReference>
<dbReference type="InterPro" id="IPR049552">
    <property type="entry name" value="PKS_DH_N"/>
</dbReference>
<dbReference type="SMART" id="SM00825">
    <property type="entry name" value="PKS_KS"/>
    <property type="match status" value="1"/>
</dbReference>
<dbReference type="InterPro" id="IPR016035">
    <property type="entry name" value="Acyl_Trfase/lysoPLipase"/>
</dbReference>
<keyword evidence="4" id="KW-0511">Multifunctional enzyme</keyword>
<dbReference type="Pfam" id="PF02801">
    <property type="entry name" value="Ketoacyl-synt_C"/>
    <property type="match status" value="1"/>
</dbReference>
<dbReference type="InterPro" id="IPR050091">
    <property type="entry name" value="PKS_NRPS_Biosynth_Enz"/>
</dbReference>
<dbReference type="EC" id="2.3.1.165" evidence="5"/>
<dbReference type="InterPro" id="IPR016036">
    <property type="entry name" value="Malonyl_transacylase_ACP-bd"/>
</dbReference>
<reference evidence="11 12" key="1">
    <citation type="submission" date="2019-07" db="EMBL/GenBank/DDBJ databases">
        <title>Finished genome of Venturia effusa.</title>
        <authorList>
            <person name="Young C.A."/>
            <person name="Cox M.P."/>
            <person name="Ganley A.R.D."/>
            <person name="David W.J."/>
        </authorList>
    </citation>
    <scope>NUCLEOTIDE SEQUENCE [LARGE SCALE GENOMIC DNA]</scope>
    <source>
        <strain evidence="12">albino</strain>
    </source>
</reference>
<dbReference type="Proteomes" id="UP000316270">
    <property type="component" value="Chromosome 16"/>
</dbReference>
<dbReference type="Pfam" id="PF21089">
    <property type="entry name" value="PKS_DH_N"/>
    <property type="match status" value="1"/>
</dbReference>
<dbReference type="OrthoDB" id="5334845at2759"/>
<evidence type="ECO:0000313" key="11">
    <source>
        <dbReference type="EMBL" id="QDS76697.1"/>
    </source>
</evidence>
<dbReference type="Gene3D" id="1.10.1200.10">
    <property type="entry name" value="ACP-like"/>
    <property type="match status" value="1"/>
</dbReference>